<dbReference type="PANTHER" id="PTHR33619">
    <property type="entry name" value="POLYSACCHARIDE EXPORT PROTEIN GFCE-RELATED"/>
    <property type="match status" value="1"/>
</dbReference>
<keyword evidence="1" id="KW-0732">Signal</keyword>
<feature type="domain" description="Soluble ligand binding" evidence="4">
    <location>
        <begin position="343"/>
        <end position="393"/>
    </location>
</feature>
<evidence type="ECO:0000256" key="1">
    <source>
        <dbReference type="ARBA" id="ARBA00022729"/>
    </source>
</evidence>
<feature type="compositionally biased region" description="Low complexity" evidence="2">
    <location>
        <begin position="558"/>
        <end position="568"/>
    </location>
</feature>
<feature type="region of interest" description="Disordered" evidence="2">
    <location>
        <begin position="87"/>
        <end position="128"/>
    </location>
</feature>
<feature type="compositionally biased region" description="Polar residues" evidence="2">
    <location>
        <begin position="524"/>
        <end position="546"/>
    </location>
</feature>
<evidence type="ECO:0000256" key="2">
    <source>
        <dbReference type="SAM" id="MobiDB-lite"/>
    </source>
</evidence>
<evidence type="ECO:0000313" key="6">
    <source>
        <dbReference type="Proteomes" id="UP000538666"/>
    </source>
</evidence>
<gene>
    <name evidence="5" type="ORF">HNQ77_004568</name>
</gene>
<reference evidence="5 6" key="1">
    <citation type="submission" date="2020-08" db="EMBL/GenBank/DDBJ databases">
        <title>Genomic Encyclopedia of Type Strains, Phase IV (KMG-IV): sequencing the most valuable type-strain genomes for metagenomic binning, comparative biology and taxonomic classification.</title>
        <authorList>
            <person name="Goeker M."/>
        </authorList>
    </citation>
    <scope>NUCLEOTIDE SEQUENCE [LARGE SCALE GENOMIC DNA]</scope>
    <source>
        <strain evidence="5 6">DSM 103733</strain>
    </source>
</reference>
<dbReference type="RefSeq" id="WP_050060375.1">
    <property type="nucleotide sequence ID" value="NZ_JACHEK010000010.1"/>
</dbReference>
<dbReference type="AlphaFoldDB" id="A0A841K3S3"/>
<dbReference type="Gene3D" id="3.10.560.10">
    <property type="entry name" value="Outer membrane lipoprotein wza domain like"/>
    <property type="match status" value="4"/>
</dbReference>
<organism evidence="5 6">
    <name type="scientific">Silvibacterium bohemicum</name>
    <dbReference type="NCBI Taxonomy" id="1577686"/>
    <lineage>
        <taxon>Bacteria</taxon>
        <taxon>Pseudomonadati</taxon>
        <taxon>Acidobacteriota</taxon>
        <taxon>Terriglobia</taxon>
        <taxon>Terriglobales</taxon>
        <taxon>Acidobacteriaceae</taxon>
        <taxon>Silvibacterium</taxon>
    </lineage>
</organism>
<feature type="compositionally biased region" description="Polar residues" evidence="2">
    <location>
        <begin position="87"/>
        <end position="121"/>
    </location>
</feature>
<dbReference type="InterPro" id="IPR049712">
    <property type="entry name" value="Poly_export"/>
</dbReference>
<dbReference type="EMBL" id="JACHEK010000010">
    <property type="protein sequence ID" value="MBB6146589.1"/>
    <property type="molecule type" value="Genomic_DNA"/>
</dbReference>
<dbReference type="GO" id="GO:0015159">
    <property type="term" value="F:polysaccharide transmembrane transporter activity"/>
    <property type="evidence" value="ECO:0007669"/>
    <property type="project" value="InterPro"/>
</dbReference>
<sequence length="906" mass="97952">MITKRIDTKNGSSADSRSLRAIYRSGLCRWLMVAALTLSFNVRAHAQDPLMQGQQQNSQSQQFPGSISSQQFCNDFLSPCTSGSGQGGVYSTQSPFQTAPVPTNTDLSGPGFTTPQSTDPSQALAPASTPAPAVQRKAEHPTEFQIFVAGAVGKLLPIYGHQLFVDAPSTFAPLDKGPVTSNYVVGPGDELMIHAWGSVSFNVRQLVDRSGNIFLPHFGSIRVAGLHSSELNQFLSDRIGKEFRQFDISVTLGQLRSIQVLVVGRAYRPGSYTLSALSTLVNALFASGGPSSTGSLRAIELRRDGKVITTLDLYQLIALGDESNDAPLLPGDVIYIPPAGPRIAVAGSVNQPAIYEIHDGDTVSAAIKLAAGTTSIAALQRAELERIDSDGERHVIDLKLSSDQMQTPLHDGDVLRVFQLAPKFDNAVILRGNVANPGRYAWHEGMRIRDLIPSKESLITRDALNSRNALALTDDERTHANRIELSSRNSNMNDNAGMQSGSSDNNQDSQTSGTPPPSSGDAAKTNQASQTGSSNQNTPPTPSQMRTMPASPEDQVPSSSTSTGRSISFDLGRPSEEFPRKNLVDSIAPEINWDYAVIQRVNPTDMRSVLKSFHLGRVVLDHDDSENYELQPGDVVTIFSQADLRVPDKHQRKFVRLEGEFGASGIYSVEPGETLRDLVARAGGLTPDAYLFGSFFTRRSTRLQQQSMLDQYTVDLEKEIDREAGNSANDAITPQEAAVSAVSVENRRALLVKLRQVQATGRIVLSLEPGSNDISSLPDMPLEDGDVFVVPTRPASVSVVGAVYDQNSFLFAPRGDVEHYLQLSGGVTKNGDWKHSFLLRADGSVVSHTSLLARSDHGLEHFNVNPGDSLIIPEQFSKSTWMRGLTDWSSIFAQFGLGAAAVSVLK</sequence>
<protein>
    <submittedName>
        <fullName evidence="5">Protein involved in polysaccharide export with SLBB domain</fullName>
    </submittedName>
</protein>
<evidence type="ECO:0000259" key="3">
    <source>
        <dbReference type="Pfam" id="PF02563"/>
    </source>
</evidence>
<dbReference type="Pfam" id="PF02563">
    <property type="entry name" value="Poly_export"/>
    <property type="match status" value="1"/>
</dbReference>
<dbReference type="Gene3D" id="3.30.1950.10">
    <property type="entry name" value="wza like domain"/>
    <property type="match status" value="1"/>
</dbReference>
<evidence type="ECO:0000313" key="5">
    <source>
        <dbReference type="EMBL" id="MBB6146589.1"/>
    </source>
</evidence>
<accession>A0A841K3S3</accession>
<comment type="caution">
    <text evidence="5">The sequence shown here is derived from an EMBL/GenBank/DDBJ whole genome shotgun (WGS) entry which is preliminary data.</text>
</comment>
<feature type="compositionally biased region" description="Polar residues" evidence="2">
    <location>
        <begin position="484"/>
        <end position="499"/>
    </location>
</feature>
<feature type="domain" description="Polysaccharide export protein N-terminal" evidence="3">
    <location>
        <begin position="178"/>
        <end position="252"/>
    </location>
</feature>
<dbReference type="Proteomes" id="UP000538666">
    <property type="component" value="Unassembled WGS sequence"/>
</dbReference>
<dbReference type="PANTHER" id="PTHR33619:SF3">
    <property type="entry name" value="POLYSACCHARIDE EXPORT PROTEIN GFCE-RELATED"/>
    <property type="match status" value="1"/>
</dbReference>
<feature type="compositionally biased region" description="Low complexity" evidence="2">
    <location>
        <begin position="500"/>
        <end position="523"/>
    </location>
</feature>
<dbReference type="InterPro" id="IPR019554">
    <property type="entry name" value="Soluble_ligand-bd"/>
</dbReference>
<evidence type="ECO:0000259" key="4">
    <source>
        <dbReference type="Pfam" id="PF10531"/>
    </source>
</evidence>
<name>A0A841K3S3_9BACT</name>
<keyword evidence="6" id="KW-1185">Reference proteome</keyword>
<feature type="region of interest" description="Disordered" evidence="2">
    <location>
        <begin position="484"/>
        <end position="576"/>
    </location>
</feature>
<dbReference type="InterPro" id="IPR003715">
    <property type="entry name" value="Poly_export_N"/>
</dbReference>
<feature type="domain" description="Soluble ligand binding" evidence="4">
    <location>
        <begin position="261"/>
        <end position="309"/>
    </location>
</feature>
<feature type="domain" description="Soluble ligand binding" evidence="4">
    <location>
        <begin position="665"/>
        <end position="691"/>
    </location>
</feature>
<proteinExistence type="predicted"/>
<dbReference type="Pfam" id="PF10531">
    <property type="entry name" value="SLBB"/>
    <property type="match status" value="3"/>
</dbReference>